<dbReference type="GO" id="GO:0004499">
    <property type="term" value="F:N,N-dimethylaniline monooxygenase activity"/>
    <property type="evidence" value="ECO:0007669"/>
    <property type="project" value="InterPro"/>
</dbReference>
<keyword evidence="7" id="KW-1185">Reference proteome</keyword>
<dbReference type="Ensembl" id="ENSNMLT00000018245.1">
    <property type="protein sequence ID" value="ENSNMLP00000016240.1"/>
    <property type="gene ID" value="ENSNMLG00000010759.1"/>
</dbReference>
<dbReference type="Proteomes" id="UP000694523">
    <property type="component" value="Unplaced"/>
</dbReference>
<evidence type="ECO:0000313" key="6">
    <source>
        <dbReference type="Ensembl" id="ENSNMLP00000016240.1"/>
    </source>
</evidence>
<dbReference type="GO" id="GO:0050660">
    <property type="term" value="F:flavin adenine dinucleotide binding"/>
    <property type="evidence" value="ECO:0007669"/>
    <property type="project" value="InterPro"/>
</dbReference>
<proteinExistence type="inferred from homology"/>
<keyword evidence="5" id="KW-0503">Monooxygenase</keyword>
<name>A0A8C6WLQ9_9GOBI</name>
<dbReference type="GO" id="GO:0050661">
    <property type="term" value="F:NADP binding"/>
    <property type="evidence" value="ECO:0007669"/>
    <property type="project" value="InterPro"/>
</dbReference>
<dbReference type="EC" id="1.-.-.-" evidence="5"/>
<dbReference type="Pfam" id="PF00743">
    <property type="entry name" value="FMO-like"/>
    <property type="match status" value="1"/>
</dbReference>
<comment type="similarity">
    <text evidence="1 5">Belongs to the FMO family.</text>
</comment>
<evidence type="ECO:0000256" key="1">
    <source>
        <dbReference type="ARBA" id="ARBA00009183"/>
    </source>
</evidence>
<dbReference type="InterPro" id="IPR036188">
    <property type="entry name" value="FAD/NAD-bd_sf"/>
</dbReference>
<accession>A0A8C6WLQ9</accession>
<keyword evidence="3 5" id="KW-0274">FAD</keyword>
<dbReference type="AlphaFoldDB" id="A0A8C6WLQ9"/>
<keyword evidence="2 5" id="KW-0285">Flavoprotein</keyword>
<keyword evidence="4 5" id="KW-0560">Oxidoreductase</keyword>
<comment type="cofactor">
    <cofactor evidence="5">
        <name>FAD</name>
        <dbReference type="ChEBI" id="CHEBI:57692"/>
    </cofactor>
</comment>
<sequence>MVGRVAVIGAGSSGLVCTKICVEEGLEPVCFESSNDIGGLWNFKHVLFIRLIYRSLVTNTSKEMTCFSDFPMPDHYPNYTPNSLLLQYYRLYAQHFDLLKYIHFQVGQFNLRPDFPVSGQQCWERYF</sequence>
<evidence type="ECO:0000256" key="2">
    <source>
        <dbReference type="ARBA" id="ARBA00022630"/>
    </source>
</evidence>
<dbReference type="Gene3D" id="3.50.50.60">
    <property type="entry name" value="FAD/NAD(P)-binding domain"/>
    <property type="match status" value="1"/>
</dbReference>
<organism evidence="6 7">
    <name type="scientific">Neogobius melanostomus</name>
    <name type="common">round goby</name>
    <dbReference type="NCBI Taxonomy" id="47308"/>
    <lineage>
        <taxon>Eukaryota</taxon>
        <taxon>Metazoa</taxon>
        <taxon>Chordata</taxon>
        <taxon>Craniata</taxon>
        <taxon>Vertebrata</taxon>
        <taxon>Euteleostomi</taxon>
        <taxon>Actinopterygii</taxon>
        <taxon>Neopterygii</taxon>
        <taxon>Teleostei</taxon>
        <taxon>Neoteleostei</taxon>
        <taxon>Acanthomorphata</taxon>
        <taxon>Gobiaria</taxon>
        <taxon>Gobiiformes</taxon>
        <taxon>Gobioidei</taxon>
        <taxon>Gobiidae</taxon>
        <taxon>Benthophilinae</taxon>
        <taxon>Neogobiini</taxon>
        <taxon>Neogobius</taxon>
    </lineage>
</organism>
<evidence type="ECO:0000256" key="5">
    <source>
        <dbReference type="RuleBase" id="RU361177"/>
    </source>
</evidence>
<reference evidence="6" key="1">
    <citation type="submission" date="2025-08" db="UniProtKB">
        <authorList>
            <consortium name="Ensembl"/>
        </authorList>
    </citation>
    <scope>IDENTIFICATION</scope>
</reference>
<dbReference type="SUPFAM" id="SSF51905">
    <property type="entry name" value="FAD/NAD(P)-binding domain"/>
    <property type="match status" value="1"/>
</dbReference>
<dbReference type="PANTHER" id="PTHR23023">
    <property type="entry name" value="DIMETHYLANILINE MONOOXYGENASE"/>
    <property type="match status" value="1"/>
</dbReference>
<dbReference type="InterPro" id="IPR020946">
    <property type="entry name" value="Flavin_mOase-like"/>
</dbReference>
<evidence type="ECO:0000256" key="3">
    <source>
        <dbReference type="ARBA" id="ARBA00022827"/>
    </source>
</evidence>
<evidence type="ECO:0000313" key="7">
    <source>
        <dbReference type="Proteomes" id="UP000694523"/>
    </source>
</evidence>
<evidence type="ECO:0000256" key="4">
    <source>
        <dbReference type="ARBA" id="ARBA00023002"/>
    </source>
</evidence>
<reference evidence="6" key="2">
    <citation type="submission" date="2025-09" db="UniProtKB">
        <authorList>
            <consortium name="Ensembl"/>
        </authorList>
    </citation>
    <scope>IDENTIFICATION</scope>
</reference>
<protein>
    <recommendedName>
        <fullName evidence="5">Flavin-containing monooxygenase</fullName>
        <ecNumber evidence="5">1.-.-.-</ecNumber>
    </recommendedName>
</protein>
<dbReference type="InterPro" id="IPR050346">
    <property type="entry name" value="FMO-like"/>
</dbReference>